<evidence type="ECO:0000259" key="1">
    <source>
        <dbReference type="Pfam" id="PF03358"/>
    </source>
</evidence>
<accession>A0ABW3C8G5</accession>
<keyword evidence="2" id="KW-0560">Oxidoreductase</keyword>
<organism evidence="2 3">
    <name type="scientific">Actinomadura adrarensis</name>
    <dbReference type="NCBI Taxonomy" id="1819600"/>
    <lineage>
        <taxon>Bacteria</taxon>
        <taxon>Bacillati</taxon>
        <taxon>Actinomycetota</taxon>
        <taxon>Actinomycetes</taxon>
        <taxon>Streptosporangiales</taxon>
        <taxon>Thermomonosporaceae</taxon>
        <taxon>Actinomadura</taxon>
    </lineage>
</organism>
<dbReference type="SUPFAM" id="SSF52218">
    <property type="entry name" value="Flavoproteins"/>
    <property type="match status" value="1"/>
</dbReference>
<gene>
    <name evidence="2" type="ORF">ACFQ07_01045</name>
</gene>
<dbReference type="GO" id="GO:0016491">
    <property type="term" value="F:oxidoreductase activity"/>
    <property type="evidence" value="ECO:0007669"/>
    <property type="project" value="UniProtKB-KW"/>
</dbReference>
<feature type="domain" description="NADPH-dependent FMN reductase-like" evidence="1">
    <location>
        <begin position="7"/>
        <end position="146"/>
    </location>
</feature>
<evidence type="ECO:0000313" key="2">
    <source>
        <dbReference type="EMBL" id="MFD0850810.1"/>
    </source>
</evidence>
<dbReference type="Proteomes" id="UP001597083">
    <property type="component" value="Unassembled WGS sequence"/>
</dbReference>
<dbReference type="Gene3D" id="3.40.50.360">
    <property type="match status" value="1"/>
</dbReference>
<dbReference type="InterPro" id="IPR029039">
    <property type="entry name" value="Flavoprotein-like_sf"/>
</dbReference>
<reference evidence="3" key="1">
    <citation type="journal article" date="2019" name="Int. J. Syst. Evol. Microbiol.">
        <title>The Global Catalogue of Microorganisms (GCM) 10K type strain sequencing project: providing services to taxonomists for standard genome sequencing and annotation.</title>
        <authorList>
            <consortium name="The Broad Institute Genomics Platform"/>
            <consortium name="The Broad Institute Genome Sequencing Center for Infectious Disease"/>
            <person name="Wu L."/>
            <person name="Ma J."/>
        </authorList>
    </citation>
    <scope>NUCLEOTIDE SEQUENCE [LARGE SCALE GENOMIC DNA]</scope>
    <source>
        <strain evidence="3">JCM 31696</strain>
    </source>
</reference>
<feature type="non-terminal residue" evidence="2">
    <location>
        <position position="176"/>
    </location>
</feature>
<sequence>MNDQALRVAIVIGSTRHGRFGPVVGQWMARLVEEHEGLRPDVIDLGGLEVPSVLGVPEDTERVAEATESLDRADAFVIVTPEYNHSFPGTLKNFIDLHSTQWHAKPVAFASYGGRSGGQRAVEHLRPVFAELHATTIRETVSLHNPWGRFDADGDPGASIAAKAMLDQLVWWGHAL</sequence>
<dbReference type="EC" id="1.-.-.-" evidence="2"/>
<dbReference type="Pfam" id="PF03358">
    <property type="entry name" value="FMN_red"/>
    <property type="match status" value="1"/>
</dbReference>
<dbReference type="PANTHER" id="PTHR30543">
    <property type="entry name" value="CHROMATE REDUCTASE"/>
    <property type="match status" value="1"/>
</dbReference>
<dbReference type="InterPro" id="IPR005025">
    <property type="entry name" value="FMN_Rdtase-like_dom"/>
</dbReference>
<proteinExistence type="predicted"/>
<dbReference type="InterPro" id="IPR050712">
    <property type="entry name" value="NAD(P)H-dep_reductase"/>
</dbReference>
<keyword evidence="3" id="KW-1185">Reference proteome</keyword>
<evidence type="ECO:0000313" key="3">
    <source>
        <dbReference type="Proteomes" id="UP001597083"/>
    </source>
</evidence>
<dbReference type="PANTHER" id="PTHR30543:SF21">
    <property type="entry name" value="NAD(P)H-DEPENDENT FMN REDUCTASE LOT6"/>
    <property type="match status" value="1"/>
</dbReference>
<name>A0ABW3C8G5_9ACTN</name>
<comment type="caution">
    <text evidence="2">The sequence shown here is derived from an EMBL/GenBank/DDBJ whole genome shotgun (WGS) entry which is preliminary data.</text>
</comment>
<protein>
    <submittedName>
        <fullName evidence="2">NADPH-dependent FMN reductase</fullName>
        <ecNumber evidence="2">1.-.-.-</ecNumber>
    </submittedName>
</protein>
<dbReference type="EMBL" id="JBHTIR010000133">
    <property type="protein sequence ID" value="MFD0850810.1"/>
    <property type="molecule type" value="Genomic_DNA"/>
</dbReference>